<gene>
    <name evidence="1" type="ORF">NC653_017934</name>
</gene>
<dbReference type="AlphaFoldDB" id="A0AAD6QRG6"/>
<accession>A0AAD6QRG6</accession>
<sequence length="73" mass="8551">MADKNNADPVGQDVDIYSILKDIHMQKKTKRIENNNWPGIPFQKIQVEKHQIRHQTGRVLVSRWRACGISRIE</sequence>
<protein>
    <submittedName>
        <fullName evidence="1">Uncharacterized protein</fullName>
    </submittedName>
</protein>
<dbReference type="EMBL" id="JAQIZT010000006">
    <property type="protein sequence ID" value="KAJ6995303.1"/>
    <property type="molecule type" value="Genomic_DNA"/>
</dbReference>
<evidence type="ECO:0000313" key="2">
    <source>
        <dbReference type="Proteomes" id="UP001164929"/>
    </source>
</evidence>
<organism evidence="1 2">
    <name type="scientific">Populus alba x Populus x berolinensis</name>
    <dbReference type="NCBI Taxonomy" id="444605"/>
    <lineage>
        <taxon>Eukaryota</taxon>
        <taxon>Viridiplantae</taxon>
        <taxon>Streptophyta</taxon>
        <taxon>Embryophyta</taxon>
        <taxon>Tracheophyta</taxon>
        <taxon>Spermatophyta</taxon>
        <taxon>Magnoliopsida</taxon>
        <taxon>eudicotyledons</taxon>
        <taxon>Gunneridae</taxon>
        <taxon>Pentapetalae</taxon>
        <taxon>rosids</taxon>
        <taxon>fabids</taxon>
        <taxon>Malpighiales</taxon>
        <taxon>Salicaceae</taxon>
        <taxon>Saliceae</taxon>
        <taxon>Populus</taxon>
    </lineage>
</organism>
<keyword evidence="2" id="KW-1185">Reference proteome</keyword>
<dbReference type="Proteomes" id="UP001164929">
    <property type="component" value="Chromosome 6"/>
</dbReference>
<proteinExistence type="predicted"/>
<reference evidence="1" key="1">
    <citation type="journal article" date="2023" name="Mol. Ecol. Resour.">
        <title>Chromosome-level genome assembly of a triploid poplar Populus alba 'Berolinensis'.</title>
        <authorList>
            <person name="Chen S."/>
            <person name="Yu Y."/>
            <person name="Wang X."/>
            <person name="Wang S."/>
            <person name="Zhang T."/>
            <person name="Zhou Y."/>
            <person name="He R."/>
            <person name="Meng N."/>
            <person name="Wang Y."/>
            <person name="Liu W."/>
            <person name="Liu Z."/>
            <person name="Liu J."/>
            <person name="Guo Q."/>
            <person name="Huang H."/>
            <person name="Sederoff R.R."/>
            <person name="Wang G."/>
            <person name="Qu G."/>
            <person name="Chen S."/>
        </authorList>
    </citation>
    <scope>NUCLEOTIDE SEQUENCE</scope>
    <source>
        <strain evidence="1">SC-2020</strain>
    </source>
</reference>
<comment type="caution">
    <text evidence="1">The sequence shown here is derived from an EMBL/GenBank/DDBJ whole genome shotgun (WGS) entry which is preliminary data.</text>
</comment>
<evidence type="ECO:0000313" key="1">
    <source>
        <dbReference type="EMBL" id="KAJ6995303.1"/>
    </source>
</evidence>
<name>A0AAD6QRG6_9ROSI</name>